<dbReference type="InterPro" id="IPR050266">
    <property type="entry name" value="AB_hydrolase_sf"/>
</dbReference>
<dbReference type="AlphaFoldDB" id="A0A7U8C8F7"/>
<keyword evidence="2" id="KW-0378">Hydrolase</keyword>
<dbReference type="OrthoDB" id="149912at2"/>
<dbReference type="GO" id="GO:0016787">
    <property type="term" value="F:hydrolase activity"/>
    <property type="evidence" value="ECO:0007669"/>
    <property type="project" value="UniProtKB-KW"/>
</dbReference>
<dbReference type="PANTHER" id="PTHR43798:SF33">
    <property type="entry name" value="HYDROLASE, PUTATIVE (AFU_ORTHOLOGUE AFUA_2G14860)-RELATED"/>
    <property type="match status" value="1"/>
</dbReference>
<protein>
    <submittedName>
        <fullName evidence="2">Alpha/beta hydrolase fold protein</fullName>
    </submittedName>
</protein>
<dbReference type="RefSeq" id="WP_007022818.1">
    <property type="nucleotide sequence ID" value="NZ_CH724127.1"/>
</dbReference>
<keyword evidence="3" id="KW-1185">Reference proteome</keyword>
<name>A0A7U8C8F7_NEPCE</name>
<dbReference type="SUPFAM" id="SSF53474">
    <property type="entry name" value="alpha/beta-Hydrolases"/>
    <property type="match status" value="1"/>
</dbReference>
<comment type="caution">
    <text evidence="2">The sequence shown here is derived from an EMBL/GenBank/DDBJ whole genome shotgun (WGS) entry which is preliminary data.</text>
</comment>
<gene>
    <name evidence="2" type="ORF">MED92_04012</name>
</gene>
<dbReference type="EMBL" id="AAOW01000006">
    <property type="protein sequence ID" value="EAR61731.1"/>
    <property type="molecule type" value="Genomic_DNA"/>
</dbReference>
<evidence type="ECO:0000259" key="1">
    <source>
        <dbReference type="Pfam" id="PF00561"/>
    </source>
</evidence>
<dbReference type="Gene3D" id="3.40.50.1820">
    <property type="entry name" value="alpha/beta hydrolase"/>
    <property type="match status" value="1"/>
</dbReference>
<dbReference type="PANTHER" id="PTHR43798">
    <property type="entry name" value="MONOACYLGLYCEROL LIPASE"/>
    <property type="match status" value="1"/>
</dbReference>
<reference evidence="2 3" key="1">
    <citation type="submission" date="2006-02" db="EMBL/GenBank/DDBJ databases">
        <authorList>
            <person name="Pinhassi J."/>
            <person name="Pedros-Alio C."/>
            <person name="Ferriera S."/>
            <person name="Johnson J."/>
            <person name="Kravitz S."/>
            <person name="Halpern A."/>
            <person name="Remington K."/>
            <person name="Beeson K."/>
            <person name="Tran B."/>
            <person name="Rogers Y.-H."/>
            <person name="Friedman R."/>
            <person name="Venter J.C."/>
        </authorList>
    </citation>
    <scope>NUCLEOTIDE SEQUENCE [LARGE SCALE GENOMIC DNA]</scope>
    <source>
        <strain evidence="2 3">MED92</strain>
    </source>
</reference>
<accession>A0A7U8C8F7</accession>
<dbReference type="Pfam" id="PF00561">
    <property type="entry name" value="Abhydrolase_1"/>
    <property type="match status" value="1"/>
</dbReference>
<evidence type="ECO:0000313" key="2">
    <source>
        <dbReference type="EMBL" id="EAR61731.1"/>
    </source>
</evidence>
<dbReference type="PRINTS" id="PR00111">
    <property type="entry name" value="ABHYDROLASE"/>
</dbReference>
<dbReference type="InterPro" id="IPR000073">
    <property type="entry name" value="AB_hydrolase_1"/>
</dbReference>
<proteinExistence type="predicted"/>
<evidence type="ECO:0000313" key="3">
    <source>
        <dbReference type="Proteomes" id="UP000002171"/>
    </source>
</evidence>
<dbReference type="Proteomes" id="UP000002171">
    <property type="component" value="Unassembled WGS sequence"/>
</dbReference>
<feature type="domain" description="AB hydrolase-1" evidence="1">
    <location>
        <begin position="26"/>
        <end position="125"/>
    </location>
</feature>
<dbReference type="GO" id="GO:0016020">
    <property type="term" value="C:membrane"/>
    <property type="evidence" value="ECO:0007669"/>
    <property type="project" value="TreeGrafter"/>
</dbReference>
<dbReference type="InterPro" id="IPR029058">
    <property type="entry name" value="AB_hydrolase_fold"/>
</dbReference>
<sequence>MSHEIVLNAAGYQMVAVEYGEPNGKPMLALHGWLDNAATFFEMAKYLKGIKLIALDLIGHGRSEHRPKPMPYHIWDNVADIHGVLDALELDKVDLVGHSMGASIAMLFAATFPERVNRLMLIEGLGPLAYEVDKLPELLSDAIVKRNRMSDKSLRPYKTWEAAVNARMNGRWPVSREAAEALLERGLTRTAKGYIWSNDPKLLMPSLVRFSPEQISSFLKSVKAEAIVIKATKGAADTIIDRWIDDLEKIELVEIEGDHHLHLVPEVAKILTGRLNAWV</sequence>
<organism evidence="2 3">
    <name type="scientific">Neptuniibacter caesariensis</name>
    <dbReference type="NCBI Taxonomy" id="207954"/>
    <lineage>
        <taxon>Bacteria</taxon>
        <taxon>Pseudomonadati</taxon>
        <taxon>Pseudomonadota</taxon>
        <taxon>Gammaproteobacteria</taxon>
        <taxon>Oceanospirillales</taxon>
        <taxon>Oceanospirillaceae</taxon>
        <taxon>Neptuniibacter</taxon>
    </lineage>
</organism>